<protein>
    <submittedName>
        <fullName evidence="1">Uncharacterized protein</fullName>
    </submittedName>
</protein>
<organism evidence="1">
    <name type="scientific">Anguilla anguilla</name>
    <name type="common">European freshwater eel</name>
    <name type="synonym">Muraena anguilla</name>
    <dbReference type="NCBI Taxonomy" id="7936"/>
    <lineage>
        <taxon>Eukaryota</taxon>
        <taxon>Metazoa</taxon>
        <taxon>Chordata</taxon>
        <taxon>Craniata</taxon>
        <taxon>Vertebrata</taxon>
        <taxon>Euteleostomi</taxon>
        <taxon>Actinopterygii</taxon>
        <taxon>Neopterygii</taxon>
        <taxon>Teleostei</taxon>
        <taxon>Anguilliformes</taxon>
        <taxon>Anguillidae</taxon>
        <taxon>Anguilla</taxon>
    </lineage>
</organism>
<reference evidence="1" key="2">
    <citation type="journal article" date="2015" name="Fish Shellfish Immunol.">
        <title>Early steps in the European eel (Anguilla anguilla)-Vibrio vulnificus interaction in the gills: Role of the RtxA13 toxin.</title>
        <authorList>
            <person name="Callol A."/>
            <person name="Pajuelo D."/>
            <person name="Ebbesson L."/>
            <person name="Teles M."/>
            <person name="MacKenzie S."/>
            <person name="Amaro C."/>
        </authorList>
    </citation>
    <scope>NUCLEOTIDE SEQUENCE</scope>
</reference>
<dbReference type="AlphaFoldDB" id="A0A0E9QM75"/>
<reference evidence="1" key="1">
    <citation type="submission" date="2014-11" db="EMBL/GenBank/DDBJ databases">
        <authorList>
            <person name="Amaro Gonzalez C."/>
        </authorList>
    </citation>
    <scope>NUCLEOTIDE SEQUENCE</scope>
</reference>
<proteinExistence type="predicted"/>
<sequence length="30" mass="3317">MHAGINGIDNVWMEKSRQLFVTQLPTATTG</sequence>
<dbReference type="EMBL" id="GBXM01090571">
    <property type="protein sequence ID" value="JAH18006.1"/>
    <property type="molecule type" value="Transcribed_RNA"/>
</dbReference>
<name>A0A0E9QM75_ANGAN</name>
<accession>A0A0E9QM75</accession>
<evidence type="ECO:0000313" key="1">
    <source>
        <dbReference type="EMBL" id="JAH18006.1"/>
    </source>
</evidence>